<dbReference type="AlphaFoldDB" id="A0A1M5KL71"/>
<protein>
    <submittedName>
        <fullName evidence="2">Uncharacterized protein</fullName>
    </submittedName>
</protein>
<evidence type="ECO:0000256" key="1">
    <source>
        <dbReference type="SAM" id="Phobius"/>
    </source>
</evidence>
<accession>A0A1M5KL71</accession>
<dbReference type="Proteomes" id="UP000184071">
    <property type="component" value="Unassembled WGS sequence"/>
</dbReference>
<proteinExistence type="predicted"/>
<dbReference type="OrthoDB" id="1319190at2"/>
<organism evidence="2 3">
    <name type="scientific">Flavobacterium defluvii</name>
    <dbReference type="NCBI Taxonomy" id="370979"/>
    <lineage>
        <taxon>Bacteria</taxon>
        <taxon>Pseudomonadati</taxon>
        <taxon>Bacteroidota</taxon>
        <taxon>Flavobacteriia</taxon>
        <taxon>Flavobacteriales</taxon>
        <taxon>Flavobacteriaceae</taxon>
        <taxon>Flavobacterium</taxon>
    </lineage>
</organism>
<evidence type="ECO:0000313" key="3">
    <source>
        <dbReference type="Proteomes" id="UP000184071"/>
    </source>
</evidence>
<feature type="transmembrane region" description="Helical" evidence="1">
    <location>
        <begin position="261"/>
        <end position="281"/>
    </location>
</feature>
<sequence length="286" mass="33152">MNIIELFENAGIYKENRSGFSIEDSEKVRKQFEIERSQNPNVDPDLADNLIVAINEFPKELLFISNNRILYNFFARKNYSRNRFITDYNVSVNDENIKSFIDRFLAKDLDKFFDQNITQNRFDSIEDLLNVKEYLPQNSLDSLNQKLNAKLDFVVNKFDENPSLSSGADTIEFIKYRSFYALLTYFRSEEIDKKIRAIYSKMSGSIVNGAVRNEFLEPMVTSMVNYKPIDYELSNSIRSHKERIDAAKDREYSSSSSSGGMSTWSVIVIIIVVLRLILLLARLGRA</sequence>
<keyword evidence="1" id="KW-1133">Transmembrane helix</keyword>
<dbReference type="RefSeq" id="WP_073415192.1">
    <property type="nucleotide sequence ID" value="NZ_FQWC01000003.1"/>
</dbReference>
<keyword evidence="1" id="KW-0812">Transmembrane</keyword>
<gene>
    <name evidence="2" type="ORF">SAMN05443663_103118</name>
</gene>
<reference evidence="3" key="1">
    <citation type="submission" date="2016-11" db="EMBL/GenBank/DDBJ databases">
        <authorList>
            <person name="Varghese N."/>
            <person name="Submissions S."/>
        </authorList>
    </citation>
    <scope>NUCLEOTIDE SEQUENCE [LARGE SCALE GENOMIC DNA]</scope>
    <source>
        <strain evidence="3">DSM 17963</strain>
    </source>
</reference>
<dbReference type="EMBL" id="FQWC01000003">
    <property type="protein sequence ID" value="SHG53592.1"/>
    <property type="molecule type" value="Genomic_DNA"/>
</dbReference>
<keyword evidence="3" id="KW-1185">Reference proteome</keyword>
<name>A0A1M5KL71_9FLAO</name>
<evidence type="ECO:0000313" key="2">
    <source>
        <dbReference type="EMBL" id="SHG53592.1"/>
    </source>
</evidence>
<keyword evidence="1" id="KW-0472">Membrane</keyword>